<dbReference type="AlphaFoldDB" id="A6G3L2"/>
<dbReference type="Proteomes" id="UP000005801">
    <property type="component" value="Unassembled WGS sequence"/>
</dbReference>
<dbReference type="EMBL" id="ABCS01000018">
    <property type="protein sequence ID" value="EDM79619.1"/>
    <property type="molecule type" value="Genomic_DNA"/>
</dbReference>
<sequence>MFEQLPQNTDTKALARLDEDLARHEAERAVVLQEKLEASEFGRRCRHEWAAEQRRQKTEHVIIEVLEVGLSPGAGALAAWRTKGGFPVGAVVNGVVGTGAKALSLLGPENSVARVAGNAGKVLLHNQIAITTYDLIRKDG</sequence>
<evidence type="ECO:0000313" key="2">
    <source>
        <dbReference type="Proteomes" id="UP000005801"/>
    </source>
</evidence>
<reference evidence="1 2" key="1">
    <citation type="submission" date="2007-06" db="EMBL/GenBank/DDBJ databases">
        <authorList>
            <person name="Shimkets L."/>
            <person name="Ferriera S."/>
            <person name="Johnson J."/>
            <person name="Kravitz S."/>
            <person name="Beeson K."/>
            <person name="Sutton G."/>
            <person name="Rogers Y.-H."/>
            <person name="Friedman R."/>
            <person name="Frazier M."/>
            <person name="Venter J.C."/>
        </authorList>
    </citation>
    <scope>NUCLEOTIDE SEQUENCE [LARGE SCALE GENOMIC DNA]</scope>
    <source>
        <strain evidence="1 2">SIR-1</strain>
    </source>
</reference>
<evidence type="ECO:0000313" key="1">
    <source>
        <dbReference type="EMBL" id="EDM79619.1"/>
    </source>
</evidence>
<keyword evidence="2" id="KW-1185">Reference proteome</keyword>
<name>A6G3L2_9BACT</name>
<gene>
    <name evidence="1" type="ORF">PPSIR1_21364</name>
</gene>
<organism evidence="1 2">
    <name type="scientific">Plesiocystis pacifica SIR-1</name>
    <dbReference type="NCBI Taxonomy" id="391625"/>
    <lineage>
        <taxon>Bacteria</taxon>
        <taxon>Pseudomonadati</taxon>
        <taxon>Myxococcota</taxon>
        <taxon>Polyangia</taxon>
        <taxon>Nannocystales</taxon>
        <taxon>Nannocystaceae</taxon>
        <taxon>Plesiocystis</taxon>
    </lineage>
</organism>
<dbReference type="STRING" id="391625.PPSIR1_21364"/>
<comment type="caution">
    <text evidence="1">The sequence shown here is derived from an EMBL/GenBank/DDBJ whole genome shotgun (WGS) entry which is preliminary data.</text>
</comment>
<protein>
    <submittedName>
        <fullName evidence="1">Uncharacterized protein</fullName>
    </submittedName>
</protein>
<proteinExistence type="predicted"/>
<dbReference type="OrthoDB" id="5536158at2"/>
<dbReference type="RefSeq" id="WP_006971311.1">
    <property type="nucleotide sequence ID" value="NZ_ABCS01000018.1"/>
</dbReference>
<accession>A6G3L2</accession>